<dbReference type="InterPro" id="IPR027417">
    <property type="entry name" value="P-loop_NTPase"/>
</dbReference>
<dbReference type="GO" id="GO:0005634">
    <property type="term" value="C:nucleus"/>
    <property type="evidence" value="ECO:0007669"/>
    <property type="project" value="TreeGrafter"/>
</dbReference>
<dbReference type="PROSITE" id="PS00018">
    <property type="entry name" value="EF_HAND_1"/>
    <property type="match status" value="1"/>
</dbReference>
<dbReference type="PROSITE" id="PS50222">
    <property type="entry name" value="EF_HAND_2"/>
    <property type="match status" value="1"/>
</dbReference>
<dbReference type="CDD" id="cd00051">
    <property type="entry name" value="EFh"/>
    <property type="match status" value="1"/>
</dbReference>
<name>A0A8S9IAH3_BRACR</name>
<accession>A0A8S9IAH3</accession>
<dbReference type="InterPro" id="IPR038238">
    <property type="entry name" value="Clp1_C_sf"/>
</dbReference>
<dbReference type="InterPro" id="IPR032319">
    <property type="entry name" value="CLP1_P"/>
</dbReference>
<dbReference type="InterPro" id="IPR002048">
    <property type="entry name" value="EF_hand_dom"/>
</dbReference>
<dbReference type="GO" id="GO:0051731">
    <property type="term" value="F:polynucleotide 5'-hydroxyl-kinase activity"/>
    <property type="evidence" value="ECO:0007669"/>
    <property type="project" value="InterPro"/>
</dbReference>
<keyword evidence="6" id="KW-0067">ATP-binding</keyword>
<organism evidence="8 9">
    <name type="scientific">Brassica cretica</name>
    <name type="common">Mustard</name>
    <dbReference type="NCBI Taxonomy" id="69181"/>
    <lineage>
        <taxon>Eukaryota</taxon>
        <taxon>Viridiplantae</taxon>
        <taxon>Streptophyta</taxon>
        <taxon>Embryophyta</taxon>
        <taxon>Tracheophyta</taxon>
        <taxon>Spermatophyta</taxon>
        <taxon>Magnoliopsida</taxon>
        <taxon>eudicotyledons</taxon>
        <taxon>Gunneridae</taxon>
        <taxon>Pentapetalae</taxon>
        <taxon>rosids</taxon>
        <taxon>malvids</taxon>
        <taxon>Brassicales</taxon>
        <taxon>Brassicaceae</taxon>
        <taxon>Brassiceae</taxon>
        <taxon>Brassica</taxon>
    </lineage>
</organism>
<comment type="function">
    <text evidence="1">Potential calcium sensor.</text>
</comment>
<dbReference type="Pfam" id="PF16575">
    <property type="entry name" value="CLP1_P"/>
    <property type="match status" value="1"/>
</dbReference>
<dbReference type="InterPro" id="IPR010655">
    <property type="entry name" value="Clp1_C"/>
</dbReference>
<keyword evidence="3" id="KW-0677">Repeat</keyword>
<evidence type="ECO:0000313" key="8">
    <source>
        <dbReference type="EMBL" id="KAF2566347.1"/>
    </source>
</evidence>
<reference evidence="8" key="1">
    <citation type="submission" date="2019-12" db="EMBL/GenBank/DDBJ databases">
        <title>Genome sequencing and annotation of Brassica cretica.</title>
        <authorList>
            <person name="Studholme D.J."/>
            <person name="Sarris P.F."/>
        </authorList>
    </citation>
    <scope>NUCLEOTIDE SEQUENCE</scope>
    <source>
        <strain evidence="8">PFS-001/15</strain>
        <tissue evidence="8">Leaf</tissue>
    </source>
</reference>
<keyword evidence="4" id="KW-0547">Nucleotide-binding</keyword>
<dbReference type="AlphaFoldDB" id="A0A8S9IAH3"/>
<dbReference type="InterPro" id="IPR011992">
    <property type="entry name" value="EF-hand-dom_pair"/>
</dbReference>
<feature type="domain" description="EF-hand" evidence="7">
    <location>
        <begin position="336"/>
        <end position="371"/>
    </location>
</feature>
<comment type="caution">
    <text evidence="8">The sequence shown here is derived from an EMBL/GenBank/DDBJ whole genome shotgun (WGS) entry which is preliminary data.</text>
</comment>
<evidence type="ECO:0000256" key="6">
    <source>
        <dbReference type="ARBA" id="ARBA00022840"/>
    </source>
</evidence>
<dbReference type="Gene3D" id="1.10.238.10">
    <property type="entry name" value="EF-hand"/>
    <property type="match status" value="1"/>
</dbReference>
<dbReference type="Pfam" id="PF13499">
    <property type="entry name" value="EF-hand_7"/>
    <property type="match status" value="1"/>
</dbReference>
<dbReference type="SUPFAM" id="SSF52540">
    <property type="entry name" value="P-loop containing nucleoside triphosphate hydrolases"/>
    <property type="match status" value="1"/>
</dbReference>
<dbReference type="PANTHER" id="PTHR12755">
    <property type="entry name" value="CLEAVAGE/POLYADENYLATION FACTOR IA SUBUNIT CLP1P"/>
    <property type="match status" value="1"/>
</dbReference>
<dbReference type="InterPro" id="IPR018247">
    <property type="entry name" value="EF_Hand_1_Ca_BS"/>
</dbReference>
<dbReference type="SUPFAM" id="SSF47473">
    <property type="entry name" value="EF-hand"/>
    <property type="match status" value="1"/>
</dbReference>
<evidence type="ECO:0000256" key="2">
    <source>
        <dbReference type="ARBA" id="ARBA00022723"/>
    </source>
</evidence>
<dbReference type="GO" id="GO:0005524">
    <property type="term" value="F:ATP binding"/>
    <property type="evidence" value="ECO:0007669"/>
    <property type="project" value="UniProtKB-KW"/>
</dbReference>
<evidence type="ECO:0000313" key="9">
    <source>
        <dbReference type="Proteomes" id="UP000712281"/>
    </source>
</evidence>
<dbReference type="Gene3D" id="2.40.30.330">
    <property type="entry name" value="Pre-mRNA cleavage complex subunit Clp1, C-terminal domain"/>
    <property type="match status" value="1"/>
</dbReference>
<keyword evidence="5" id="KW-0106">Calcium</keyword>
<dbReference type="SMART" id="SM00054">
    <property type="entry name" value="EFh"/>
    <property type="match status" value="2"/>
</dbReference>
<evidence type="ECO:0000256" key="3">
    <source>
        <dbReference type="ARBA" id="ARBA00022737"/>
    </source>
</evidence>
<dbReference type="Gene3D" id="3.40.50.300">
    <property type="entry name" value="P-loop containing nucleotide triphosphate hydrolases"/>
    <property type="match status" value="1"/>
</dbReference>
<evidence type="ECO:0000259" key="7">
    <source>
        <dbReference type="PROSITE" id="PS50222"/>
    </source>
</evidence>
<dbReference type="GO" id="GO:0005509">
    <property type="term" value="F:calcium ion binding"/>
    <property type="evidence" value="ECO:0007669"/>
    <property type="project" value="InterPro"/>
</dbReference>
<dbReference type="FunFam" id="1.10.238.10:FF:000302">
    <property type="entry name" value="Probable calcium-binding protein CML46"/>
    <property type="match status" value="1"/>
</dbReference>
<dbReference type="GO" id="GO:0006388">
    <property type="term" value="P:tRNA splicing, via endonucleolytic cleavage and ligation"/>
    <property type="evidence" value="ECO:0007669"/>
    <property type="project" value="TreeGrafter"/>
</dbReference>
<sequence length="408" mass="45725">MTPMVSYLSVHNSLQVQRHRVTSSTRDYVSSQGPRVIIVGDTDSGKSTLAKMLLSWAAKDGCKPTFVDLNIGQSSITIPGTIAATSVEMPVDPVEGLPLHKALVHYFGHTTATNNLKLYKYLVEELARELEAEFAIKAESRRSGMVIDTMGWTSGLGYQLLLHAIRTFNASLVIVLGQETELVYDLNKAFKFKKNVQILNLERSSGVFSRYSDFRKMLRNNSIQRYFSGATNNLTAYTKTAKFTDMQVYRIGALIEKSRSTEPLRITPVLIDKDLVNTVLAISYAKQPHHIISSIVAGFVYITDVDLGLITDTESLGLQKRYTAEELSNLFEEKEPSLEEVKQAFDVFDENRDGFLDPVDLQRVLTILGLKQGSNLDNCRRMISSLDGNKDGRINFHGFVKFMENNLC</sequence>
<evidence type="ECO:0000256" key="5">
    <source>
        <dbReference type="ARBA" id="ARBA00022837"/>
    </source>
</evidence>
<evidence type="ECO:0000256" key="4">
    <source>
        <dbReference type="ARBA" id="ARBA00022741"/>
    </source>
</evidence>
<protein>
    <recommendedName>
        <fullName evidence="7">EF-hand domain-containing protein</fullName>
    </recommendedName>
</protein>
<keyword evidence="2" id="KW-0479">Metal-binding</keyword>
<evidence type="ECO:0000256" key="1">
    <source>
        <dbReference type="ARBA" id="ARBA00003291"/>
    </source>
</evidence>
<dbReference type="GO" id="GO:0031124">
    <property type="term" value="P:mRNA 3'-end processing"/>
    <property type="evidence" value="ECO:0007669"/>
    <property type="project" value="InterPro"/>
</dbReference>
<dbReference type="EMBL" id="QGKW02001911">
    <property type="protein sequence ID" value="KAF2566347.1"/>
    <property type="molecule type" value="Genomic_DNA"/>
</dbReference>
<dbReference type="Proteomes" id="UP000712281">
    <property type="component" value="Unassembled WGS sequence"/>
</dbReference>
<dbReference type="Pfam" id="PF06807">
    <property type="entry name" value="Clp1"/>
    <property type="match status" value="1"/>
</dbReference>
<proteinExistence type="predicted"/>
<dbReference type="PANTHER" id="PTHR12755:SF19">
    <property type="entry name" value="PROTEIN CLP1 HOMOLOG 5"/>
    <property type="match status" value="1"/>
</dbReference>
<gene>
    <name evidence="8" type="ORF">F2Q68_00027139</name>
</gene>
<dbReference type="InterPro" id="IPR045116">
    <property type="entry name" value="Clp1/Grc3"/>
</dbReference>